<dbReference type="OrthoDB" id="9795340at2"/>
<dbReference type="GO" id="GO:0006979">
    <property type="term" value="P:response to oxidative stress"/>
    <property type="evidence" value="ECO:0007669"/>
    <property type="project" value="TreeGrafter"/>
</dbReference>
<proteinExistence type="predicted"/>
<dbReference type="NCBIfam" id="NF006040">
    <property type="entry name" value="PRK08183.1"/>
    <property type="match status" value="1"/>
</dbReference>
<dbReference type="PATRIC" id="fig|759362.5.peg.1256"/>
<evidence type="ECO:0000313" key="2">
    <source>
        <dbReference type="Proteomes" id="UP000000692"/>
    </source>
</evidence>
<keyword evidence="1" id="KW-0560">Oxidoreductase</keyword>
<dbReference type="PANTHER" id="PTHR12910:SF2">
    <property type="entry name" value="NADH DEHYDROGENASE [UBIQUINONE] 1 ALPHA SUBCOMPLEX SUBUNIT 12"/>
    <property type="match status" value="1"/>
</dbReference>
<dbReference type="Proteomes" id="UP000000692">
    <property type="component" value="Chromosome"/>
</dbReference>
<name>F9Y7D1_KETVW</name>
<organism evidence="1 2">
    <name type="scientific">Ketogulonicigenium vulgare (strain WSH-001)</name>
    <dbReference type="NCBI Taxonomy" id="759362"/>
    <lineage>
        <taxon>Bacteria</taxon>
        <taxon>Pseudomonadati</taxon>
        <taxon>Pseudomonadota</taxon>
        <taxon>Alphaproteobacteria</taxon>
        <taxon>Rhodobacterales</taxon>
        <taxon>Roseobacteraceae</taxon>
        <taxon>Ketogulonicigenium</taxon>
    </lineage>
</organism>
<dbReference type="RefSeq" id="WP_013384523.1">
    <property type="nucleotide sequence ID" value="NC_017384.1"/>
</dbReference>
<dbReference type="KEGG" id="kvl:KVU_1220"/>
<dbReference type="HOGENOM" id="CLU_110455_4_0_5"/>
<dbReference type="Pfam" id="PF05071">
    <property type="entry name" value="NDUFA12"/>
    <property type="match status" value="1"/>
</dbReference>
<dbReference type="AlphaFoldDB" id="F9Y7D1"/>
<dbReference type="EC" id="1.6.99.3" evidence="1"/>
<sequence>MGILKTVSRLFTWWDGRTLGTQLFTWRRGVKVGADGQGNFYYTDRAGERRWVVYTGENDASRIPPAWHGWLHHSTNEIPSAELAGLPTVANPTGTDGIYLPAGSILRKAPVQRQDYEAWDPEGANKVQGA</sequence>
<protein>
    <submittedName>
        <fullName evidence="1">NADH dehydrogenase subunit, putative</fullName>
        <ecNumber evidence="1">1.6.99.3</ecNumber>
    </submittedName>
</protein>
<gene>
    <name evidence="1" type="ordered locus">KVU_1220</name>
</gene>
<dbReference type="GO" id="GO:0016491">
    <property type="term" value="F:oxidoreductase activity"/>
    <property type="evidence" value="ECO:0007669"/>
    <property type="project" value="UniProtKB-KW"/>
</dbReference>
<dbReference type="InterPro" id="IPR007763">
    <property type="entry name" value="NDUFA12"/>
</dbReference>
<evidence type="ECO:0000313" key="1">
    <source>
        <dbReference type="EMBL" id="AEM41059.1"/>
    </source>
</evidence>
<dbReference type="eggNOG" id="COG3761">
    <property type="taxonomic scope" value="Bacteria"/>
</dbReference>
<dbReference type="GO" id="GO:0045271">
    <property type="term" value="C:respiratory chain complex I"/>
    <property type="evidence" value="ECO:0007669"/>
    <property type="project" value="InterPro"/>
</dbReference>
<dbReference type="EMBL" id="CP002018">
    <property type="protein sequence ID" value="AEM41059.1"/>
    <property type="molecule type" value="Genomic_DNA"/>
</dbReference>
<accession>F9Y7D1</accession>
<dbReference type="PANTHER" id="PTHR12910">
    <property type="entry name" value="NADH-UBIQUINONE OXIDOREDUCTASE SUBUNIT B17.2"/>
    <property type="match status" value="1"/>
</dbReference>
<reference evidence="1 2" key="1">
    <citation type="journal article" date="2011" name="J. Bacteriol.">
        <title>Complete genome sequence of the industrial strain Ketogulonicigenium vulgare WSH-001.</title>
        <authorList>
            <person name="Liu L."/>
            <person name="Li Y."/>
            <person name="Zhang J."/>
            <person name="Zhou Z."/>
            <person name="Liu J."/>
            <person name="Li X."/>
            <person name="Zhou J."/>
            <person name="Du G."/>
            <person name="Wang L."/>
            <person name="Chen J."/>
        </authorList>
    </citation>
    <scope>NUCLEOTIDE SEQUENCE [LARGE SCALE GENOMIC DNA]</scope>
    <source>
        <strain evidence="1 2">WSH-001</strain>
    </source>
</reference>
<keyword evidence="2" id="KW-1185">Reference proteome</keyword>